<organism evidence="1 2">
    <name type="scientific">Pseudomonas fluorescens</name>
    <dbReference type="NCBI Taxonomy" id="294"/>
    <lineage>
        <taxon>Bacteria</taxon>
        <taxon>Pseudomonadati</taxon>
        <taxon>Pseudomonadota</taxon>
        <taxon>Gammaproteobacteria</taxon>
        <taxon>Pseudomonadales</taxon>
        <taxon>Pseudomonadaceae</taxon>
        <taxon>Pseudomonas</taxon>
    </lineage>
</organism>
<dbReference type="AlphaFoldDB" id="A0A5E7G2D6"/>
<dbReference type="EMBL" id="CABVHW010000055">
    <property type="protein sequence ID" value="VVO44567.1"/>
    <property type="molecule type" value="Genomic_DNA"/>
</dbReference>
<dbReference type="Proteomes" id="UP000381093">
    <property type="component" value="Unassembled WGS sequence"/>
</dbReference>
<protein>
    <submittedName>
        <fullName evidence="1">Uncharacterized protein</fullName>
    </submittedName>
</protein>
<proteinExistence type="predicted"/>
<sequence>MDSVERQAAYGRFLPVATVSFGLKVDSQKPLGESIQDALFGTEQSLNLLCKSVPASTKASLGETP</sequence>
<accession>A0A5E7G2D6</accession>
<reference evidence="1 2" key="1">
    <citation type="submission" date="2019-09" db="EMBL/GenBank/DDBJ databases">
        <authorList>
            <person name="Chandra G."/>
            <person name="Truman W A."/>
        </authorList>
    </citation>
    <scope>NUCLEOTIDE SEQUENCE [LARGE SCALE GENOMIC DNA]</scope>
    <source>
        <strain evidence="1">PS710</strain>
    </source>
</reference>
<evidence type="ECO:0000313" key="2">
    <source>
        <dbReference type="Proteomes" id="UP000381093"/>
    </source>
</evidence>
<evidence type="ECO:0000313" key="1">
    <source>
        <dbReference type="EMBL" id="VVO44567.1"/>
    </source>
</evidence>
<gene>
    <name evidence="1" type="ORF">PS710_06444</name>
</gene>
<name>A0A5E7G2D6_PSEFL</name>